<dbReference type="OrthoDB" id="3048261at2759"/>
<dbReference type="Proteomes" id="UP000053424">
    <property type="component" value="Unassembled WGS sequence"/>
</dbReference>
<reference evidence="2 3" key="1">
    <citation type="submission" date="2014-04" db="EMBL/GenBank/DDBJ databases">
        <authorList>
            <consortium name="DOE Joint Genome Institute"/>
            <person name="Kuo A."/>
            <person name="Gay G."/>
            <person name="Dore J."/>
            <person name="Kohler A."/>
            <person name="Nagy L.G."/>
            <person name="Floudas D."/>
            <person name="Copeland A."/>
            <person name="Barry K.W."/>
            <person name="Cichocki N."/>
            <person name="Veneault-Fourrey C."/>
            <person name="LaButti K."/>
            <person name="Lindquist E.A."/>
            <person name="Lipzen A."/>
            <person name="Lundell T."/>
            <person name="Morin E."/>
            <person name="Murat C."/>
            <person name="Sun H."/>
            <person name="Tunlid A."/>
            <person name="Henrissat B."/>
            <person name="Grigoriev I.V."/>
            <person name="Hibbett D.S."/>
            <person name="Martin F."/>
            <person name="Nordberg H.P."/>
            <person name="Cantor M.N."/>
            <person name="Hua S.X."/>
        </authorList>
    </citation>
    <scope>NUCLEOTIDE SEQUENCE [LARGE SCALE GENOMIC DNA]</scope>
    <source>
        <strain evidence="3">h7</strain>
    </source>
</reference>
<name>A0A0C3CPN1_HEBCY</name>
<feature type="region of interest" description="Disordered" evidence="1">
    <location>
        <begin position="61"/>
        <end position="96"/>
    </location>
</feature>
<evidence type="ECO:0000313" key="3">
    <source>
        <dbReference type="Proteomes" id="UP000053424"/>
    </source>
</evidence>
<feature type="compositionally biased region" description="Pro residues" evidence="1">
    <location>
        <begin position="8"/>
        <end position="27"/>
    </location>
</feature>
<protein>
    <submittedName>
        <fullName evidence="2">Uncharacterized protein</fullName>
    </submittedName>
</protein>
<dbReference type="AlphaFoldDB" id="A0A0C3CPN1"/>
<dbReference type="HOGENOM" id="CLU_1496394_0_0_1"/>
<evidence type="ECO:0000256" key="1">
    <source>
        <dbReference type="SAM" id="MobiDB-lite"/>
    </source>
</evidence>
<keyword evidence="3" id="KW-1185">Reference proteome</keyword>
<evidence type="ECO:0000313" key="2">
    <source>
        <dbReference type="EMBL" id="KIM46064.1"/>
    </source>
</evidence>
<feature type="compositionally biased region" description="Basic residues" evidence="1">
    <location>
        <begin position="28"/>
        <end position="40"/>
    </location>
</feature>
<dbReference type="EMBL" id="KN831771">
    <property type="protein sequence ID" value="KIM46064.1"/>
    <property type="molecule type" value="Genomic_DNA"/>
</dbReference>
<proteinExistence type="predicted"/>
<accession>A0A0C3CPN1</accession>
<reference evidence="3" key="2">
    <citation type="submission" date="2015-01" db="EMBL/GenBank/DDBJ databases">
        <title>Evolutionary Origins and Diversification of the Mycorrhizal Mutualists.</title>
        <authorList>
            <consortium name="DOE Joint Genome Institute"/>
            <consortium name="Mycorrhizal Genomics Consortium"/>
            <person name="Kohler A."/>
            <person name="Kuo A."/>
            <person name="Nagy L.G."/>
            <person name="Floudas D."/>
            <person name="Copeland A."/>
            <person name="Barry K.W."/>
            <person name="Cichocki N."/>
            <person name="Veneault-Fourrey C."/>
            <person name="LaButti K."/>
            <person name="Lindquist E.A."/>
            <person name="Lipzen A."/>
            <person name="Lundell T."/>
            <person name="Morin E."/>
            <person name="Murat C."/>
            <person name="Riley R."/>
            <person name="Ohm R."/>
            <person name="Sun H."/>
            <person name="Tunlid A."/>
            <person name="Henrissat B."/>
            <person name="Grigoriev I.V."/>
            <person name="Hibbett D.S."/>
            <person name="Martin F."/>
        </authorList>
    </citation>
    <scope>NUCLEOTIDE SEQUENCE [LARGE SCALE GENOMIC DNA]</scope>
    <source>
        <strain evidence="3">h7</strain>
    </source>
</reference>
<gene>
    <name evidence="2" type="ORF">M413DRAFT_441127</name>
</gene>
<organism evidence="2 3">
    <name type="scientific">Hebeloma cylindrosporum</name>
    <dbReference type="NCBI Taxonomy" id="76867"/>
    <lineage>
        <taxon>Eukaryota</taxon>
        <taxon>Fungi</taxon>
        <taxon>Dikarya</taxon>
        <taxon>Basidiomycota</taxon>
        <taxon>Agaricomycotina</taxon>
        <taxon>Agaricomycetes</taxon>
        <taxon>Agaricomycetidae</taxon>
        <taxon>Agaricales</taxon>
        <taxon>Agaricineae</taxon>
        <taxon>Hymenogastraceae</taxon>
        <taxon>Hebeloma</taxon>
    </lineage>
</organism>
<sequence>MSIFVRPDSPPPRQPSPDIIPEPLPYPHHPRRIPSRPKIRIHSARSYDFLSIKQETLSDDGHCSLRSARPRTRSNLNVSPVTTPSSSPAPSSTYSHPPSVPYHYTGPKHIICPKPVSCIPITLPELTHPSPVLPGPPVPIMDKKPTPPPLQKPKSMGIACLKFFGIRTSPSQPQSGVTAM</sequence>
<feature type="region of interest" description="Disordered" evidence="1">
    <location>
        <begin position="1"/>
        <end position="40"/>
    </location>
</feature>
<feature type="compositionally biased region" description="Low complexity" evidence="1">
    <location>
        <begin position="79"/>
        <end position="96"/>
    </location>
</feature>